<dbReference type="SMART" id="SM00317">
    <property type="entry name" value="SET"/>
    <property type="match status" value="1"/>
</dbReference>
<dbReference type="Gene3D" id="3.30.40.10">
    <property type="entry name" value="Zinc/RING finger domain, C3HC4 (zinc finger)"/>
    <property type="match status" value="3"/>
</dbReference>
<dbReference type="InterPro" id="IPR046341">
    <property type="entry name" value="SET_dom_sf"/>
</dbReference>
<keyword evidence="2" id="KW-0489">Methyltransferase</keyword>
<dbReference type="PROSITE" id="PS50868">
    <property type="entry name" value="POST_SET"/>
    <property type="match status" value="1"/>
</dbReference>
<dbReference type="CDD" id="cd20143">
    <property type="entry name" value="PWWP_AtATX3-like"/>
    <property type="match status" value="1"/>
</dbReference>
<evidence type="ECO:0000256" key="7">
    <source>
        <dbReference type="ARBA" id="ARBA00022771"/>
    </source>
</evidence>
<dbReference type="SUPFAM" id="SSF82199">
    <property type="entry name" value="SET domain"/>
    <property type="match status" value="1"/>
</dbReference>
<feature type="region of interest" description="Disordered" evidence="14">
    <location>
        <begin position="207"/>
        <end position="233"/>
    </location>
</feature>
<comment type="subcellular location">
    <subcellularLocation>
        <location evidence="1">Nucleus</location>
    </subcellularLocation>
</comment>
<organism evidence="20 21">
    <name type="scientific">Cinchona calisaya</name>
    <dbReference type="NCBI Taxonomy" id="153742"/>
    <lineage>
        <taxon>Eukaryota</taxon>
        <taxon>Viridiplantae</taxon>
        <taxon>Streptophyta</taxon>
        <taxon>Embryophyta</taxon>
        <taxon>Tracheophyta</taxon>
        <taxon>Spermatophyta</taxon>
        <taxon>Magnoliopsida</taxon>
        <taxon>eudicotyledons</taxon>
        <taxon>Gunneridae</taxon>
        <taxon>Pentapetalae</taxon>
        <taxon>asterids</taxon>
        <taxon>lamiids</taxon>
        <taxon>Gentianales</taxon>
        <taxon>Rubiaceae</taxon>
        <taxon>Cinchonoideae</taxon>
        <taxon>Cinchoneae</taxon>
        <taxon>Cinchona</taxon>
    </lineage>
</organism>
<name>A0ABD2ZQD6_9GENT</name>
<sequence>MIIKRNLKSVMPSLKRCRAGDLVGEDDDSSGNRKKRKPNNGYYPLPLLGDVAVGVIPFSGYGIERILAQGGIFAGAAAAAPTASSSCNGVSFCQMEAESKLKSKDSVDRIVQEAPRPPLVRTSRGRVQVLPSRFNDSVLDNWKKEKSKTSEKESELDPEFNPYKQQSNLKKSKLRGDIGNTKDKVNYRCGKVRPNLEEELGSQGLKRYGVRKSSSSRSTLTSSLNDQLVETEEDEELEDYIDLSGIDEFAKEDIERIGRTYGPNDFISGDIVWAISGRRCPAWPAIVLDPETQTPQQVLNFSIAGTVCVMFFGYSGNGTQRDYAWVKRGMIFPFVDYVDSFQGQTDLNDGKPSDLRSAIEEAFLAENGFNEMLMVEINTAAGNSDYLQSLTRGLYEASDSNLECNSLSKERFRKKGIGSCDACGLSISPKIPKKLNDSNHGNHHLCASCARLKKMKHYCAVCKKIWNQSDSRTWVRCHGCKVWVHTECDKISSSSFKDLGTAEYYCPECKARFNFELSDSENLLCKPKNNKKNGLPDKVSIICSSVEGIYFPSLHSVVCKCGSCGTEKQALSEWERHTGCKTKNWKTSIRVKGSMIPLEQWMLQVAEYHARNVVPGKTLKRPSIKIRRQKLLSFLQEKYEPVYAKWTTERCAVCRWVEDWDYNKIIICNRCQIAVHQECYGARNVQDFTSWVCRSCETPDIERDCCLCPIKGGAMKPTDVAPLWVHVTCAWFQPEVCFASDEKMEPAIGILRIPSNSFVKICVVCKQIHGSCTQCSKCSTYYHATCASRAGYRMELHCLEKNGKQITKMVSYCAYHRAPDPDNVLIIQTPTGTFSTKGLLQNKKSTCSRLISLNSLKLEEAPITEVNHVEPLSAARCRIYKRLNNKDHRTREEAVFHRVMGPCHHPLNSIQSLNIVKEIEEPKTFSTFRERLRHLQRTEMDRVCFGRSGIHGWGLFARRNILEGEMVIEYRGEQVRRSIADMREAQYHNEGKDCYLFKISEEVVVDATDKGNIARLINHSCMPNCYARIMSVGDDESRIVLIAKANVSAGDELTYDYLFDPDECDEVKVPCLCKAPNCRKFMN</sequence>
<dbReference type="SUPFAM" id="SSF63748">
    <property type="entry name" value="Tudor/PWWP/MBT"/>
    <property type="match status" value="1"/>
</dbReference>
<evidence type="ECO:0008006" key="22">
    <source>
        <dbReference type="Google" id="ProtNLM"/>
    </source>
</evidence>
<keyword evidence="8" id="KW-0862">Zinc</keyword>
<dbReference type="Proteomes" id="UP001630127">
    <property type="component" value="Unassembled WGS sequence"/>
</dbReference>
<dbReference type="InterPro" id="IPR003616">
    <property type="entry name" value="Post-SET_dom"/>
</dbReference>
<feature type="region of interest" description="Disordered" evidence="14">
    <location>
        <begin position="144"/>
        <end position="179"/>
    </location>
</feature>
<keyword evidence="6" id="KW-0677">Repeat</keyword>
<dbReference type="InterPro" id="IPR013083">
    <property type="entry name" value="Znf_RING/FYVE/PHD"/>
</dbReference>
<dbReference type="InterPro" id="IPR025780">
    <property type="entry name" value="Hist-Lys_N-MeTrfase_ATX"/>
</dbReference>
<comment type="catalytic activity">
    <reaction evidence="11">
        <text>L-lysyl-[histone] + S-adenosyl-L-methionine = N(6)-methyl-L-lysyl-[histone] + S-adenosyl-L-homocysteine + H(+)</text>
        <dbReference type="Rhea" id="RHEA:10024"/>
        <dbReference type="Rhea" id="RHEA-COMP:9845"/>
        <dbReference type="Rhea" id="RHEA-COMP:9846"/>
        <dbReference type="ChEBI" id="CHEBI:15378"/>
        <dbReference type="ChEBI" id="CHEBI:29969"/>
        <dbReference type="ChEBI" id="CHEBI:57856"/>
        <dbReference type="ChEBI" id="CHEBI:59789"/>
        <dbReference type="ChEBI" id="CHEBI:61929"/>
    </reaction>
</comment>
<dbReference type="PROSITE" id="PS51805">
    <property type="entry name" value="EPHD"/>
    <property type="match status" value="1"/>
</dbReference>
<dbReference type="Pfam" id="PF00628">
    <property type="entry name" value="PHD"/>
    <property type="match status" value="1"/>
</dbReference>
<keyword evidence="9" id="KW-0156">Chromatin regulator</keyword>
<evidence type="ECO:0000256" key="6">
    <source>
        <dbReference type="ARBA" id="ARBA00022737"/>
    </source>
</evidence>
<evidence type="ECO:0000256" key="11">
    <source>
        <dbReference type="ARBA" id="ARBA00052314"/>
    </source>
</evidence>
<dbReference type="SMART" id="SM00249">
    <property type="entry name" value="PHD"/>
    <property type="match status" value="3"/>
</dbReference>
<accession>A0ABD2ZQD6</accession>
<protein>
    <recommendedName>
        <fullName evidence="22">Histone-lysine N-methyltransferase ATX4</fullName>
    </recommendedName>
</protein>
<dbReference type="FunFam" id="3.30.40.10:FF:000454">
    <property type="entry name" value="Histone-lysine N-methyltransferase"/>
    <property type="match status" value="1"/>
</dbReference>
<dbReference type="CDD" id="cd10518">
    <property type="entry name" value="SET_SETD1-like"/>
    <property type="match status" value="1"/>
</dbReference>
<dbReference type="InterPro" id="IPR041955">
    <property type="entry name" value="ATX3/4/5_ePHD"/>
</dbReference>
<dbReference type="FunFam" id="2.170.270.10:FF:000058">
    <property type="entry name" value="Histone-lysine N-methyltransferase"/>
    <property type="match status" value="1"/>
</dbReference>
<dbReference type="Gene3D" id="2.170.270.10">
    <property type="entry name" value="SET domain"/>
    <property type="match status" value="1"/>
</dbReference>
<dbReference type="PROSITE" id="PS50280">
    <property type="entry name" value="SET"/>
    <property type="match status" value="1"/>
</dbReference>
<dbReference type="InterPro" id="IPR019786">
    <property type="entry name" value="Zinc_finger_PHD-type_CS"/>
</dbReference>
<dbReference type="Pfam" id="PF13832">
    <property type="entry name" value="zf-HC5HC2H_2"/>
    <property type="match status" value="1"/>
</dbReference>
<evidence type="ECO:0000259" key="19">
    <source>
        <dbReference type="PROSITE" id="PS51805"/>
    </source>
</evidence>
<dbReference type="InterPro" id="IPR034732">
    <property type="entry name" value="EPHD"/>
</dbReference>
<proteinExistence type="predicted"/>
<keyword evidence="4" id="KW-0949">S-adenosyl-L-methionine</keyword>
<evidence type="ECO:0000259" key="16">
    <source>
        <dbReference type="PROSITE" id="PS50280"/>
    </source>
</evidence>
<dbReference type="GO" id="GO:0032259">
    <property type="term" value="P:methylation"/>
    <property type="evidence" value="ECO:0007669"/>
    <property type="project" value="UniProtKB-KW"/>
</dbReference>
<feature type="domain" description="PHD-type" evidence="15">
    <location>
        <begin position="456"/>
        <end position="512"/>
    </location>
</feature>
<dbReference type="PANTHER" id="PTHR13793">
    <property type="entry name" value="PHD FINGER PROTEINS"/>
    <property type="match status" value="1"/>
</dbReference>
<evidence type="ECO:0000256" key="2">
    <source>
        <dbReference type="ARBA" id="ARBA00022603"/>
    </source>
</evidence>
<feature type="domain" description="PHD-type" evidence="15">
    <location>
        <begin position="648"/>
        <end position="699"/>
    </location>
</feature>
<reference evidence="20 21" key="1">
    <citation type="submission" date="2024-11" db="EMBL/GenBank/DDBJ databases">
        <title>A near-complete genome assembly of Cinchona calisaya.</title>
        <authorList>
            <person name="Lian D.C."/>
            <person name="Zhao X.W."/>
            <person name="Wei L."/>
        </authorList>
    </citation>
    <scope>NUCLEOTIDE SEQUENCE [LARGE SCALE GENOMIC DNA]</scope>
    <source>
        <tissue evidence="20">Nenye</tissue>
    </source>
</reference>
<evidence type="ECO:0000256" key="4">
    <source>
        <dbReference type="ARBA" id="ARBA00022691"/>
    </source>
</evidence>
<feature type="domain" description="Post-SET" evidence="18">
    <location>
        <begin position="1067"/>
        <end position="1083"/>
    </location>
</feature>
<evidence type="ECO:0000313" key="21">
    <source>
        <dbReference type="Proteomes" id="UP001630127"/>
    </source>
</evidence>
<keyword evidence="5" id="KW-0479">Metal-binding</keyword>
<feature type="domain" description="SET" evidence="16">
    <location>
        <begin position="941"/>
        <end position="1058"/>
    </location>
</feature>
<keyword evidence="10" id="KW-0539">Nucleus</keyword>
<feature type="compositionally biased region" description="Low complexity" evidence="14">
    <location>
        <begin position="213"/>
        <end position="228"/>
    </location>
</feature>
<dbReference type="InterPro" id="IPR001214">
    <property type="entry name" value="SET_dom"/>
</dbReference>
<gene>
    <name evidence="20" type="ORF">ACH5RR_019786</name>
</gene>
<dbReference type="Pfam" id="PF00856">
    <property type="entry name" value="SET"/>
    <property type="match status" value="1"/>
</dbReference>
<evidence type="ECO:0000256" key="10">
    <source>
        <dbReference type="ARBA" id="ARBA00023242"/>
    </source>
</evidence>
<feature type="domain" description="PWWP" evidence="17">
    <location>
        <begin position="268"/>
        <end position="337"/>
    </location>
</feature>
<dbReference type="PANTHER" id="PTHR13793:SF132">
    <property type="entry name" value="HISTONE-LYSINE N-METHYLTRANSFERASE ATX5"/>
    <property type="match status" value="1"/>
</dbReference>
<evidence type="ECO:0000256" key="1">
    <source>
        <dbReference type="ARBA" id="ARBA00004123"/>
    </source>
</evidence>
<dbReference type="Pfam" id="PF13831">
    <property type="entry name" value="PHD_2"/>
    <property type="match status" value="1"/>
</dbReference>
<dbReference type="PROSITE" id="PS51566">
    <property type="entry name" value="SAM_MT43_TRX_MLL"/>
    <property type="match status" value="1"/>
</dbReference>
<keyword evidence="7 13" id="KW-0863">Zinc-finger</keyword>
<dbReference type="CDD" id="cd15663">
    <property type="entry name" value="ePHD_ATX3_4_5_like"/>
    <property type="match status" value="1"/>
</dbReference>
<dbReference type="GO" id="GO:0008168">
    <property type="term" value="F:methyltransferase activity"/>
    <property type="evidence" value="ECO:0007669"/>
    <property type="project" value="UniProtKB-KW"/>
</dbReference>
<dbReference type="EMBL" id="JBJUIK010000008">
    <property type="protein sequence ID" value="KAL3521637.1"/>
    <property type="molecule type" value="Genomic_DNA"/>
</dbReference>
<keyword evidence="21" id="KW-1185">Reference proteome</keyword>
<evidence type="ECO:0000256" key="5">
    <source>
        <dbReference type="ARBA" id="ARBA00022723"/>
    </source>
</evidence>
<dbReference type="InterPro" id="IPR019787">
    <property type="entry name" value="Znf_PHD-finger"/>
</dbReference>
<dbReference type="PROSITE" id="PS01359">
    <property type="entry name" value="ZF_PHD_1"/>
    <property type="match status" value="2"/>
</dbReference>
<dbReference type="CDD" id="cd15495">
    <property type="entry name" value="PHD_ATX3_4_5_like"/>
    <property type="match status" value="1"/>
</dbReference>
<dbReference type="PROSITE" id="PS50812">
    <property type="entry name" value="PWWP"/>
    <property type="match status" value="1"/>
</dbReference>
<dbReference type="InterPro" id="IPR011011">
    <property type="entry name" value="Znf_FYVE_PHD"/>
</dbReference>
<evidence type="ECO:0000313" key="20">
    <source>
        <dbReference type="EMBL" id="KAL3521637.1"/>
    </source>
</evidence>
<dbReference type="InterPro" id="IPR001965">
    <property type="entry name" value="Znf_PHD"/>
</dbReference>
<dbReference type="Pfam" id="PF00855">
    <property type="entry name" value="PWWP"/>
    <property type="match status" value="1"/>
</dbReference>
<evidence type="ECO:0000259" key="15">
    <source>
        <dbReference type="PROSITE" id="PS50016"/>
    </source>
</evidence>
<dbReference type="PROSITE" id="PS50016">
    <property type="entry name" value="ZF_PHD_2"/>
    <property type="match status" value="2"/>
</dbReference>
<feature type="compositionally biased region" description="Basic and acidic residues" evidence="14">
    <location>
        <begin position="144"/>
        <end position="155"/>
    </location>
</feature>
<evidence type="ECO:0000256" key="14">
    <source>
        <dbReference type="SAM" id="MobiDB-lite"/>
    </source>
</evidence>
<comment type="caution">
    <text evidence="20">The sequence shown here is derived from an EMBL/GenBank/DDBJ whole genome shotgun (WGS) entry which is preliminary data.</text>
</comment>
<evidence type="ECO:0000256" key="3">
    <source>
        <dbReference type="ARBA" id="ARBA00022679"/>
    </source>
</evidence>
<evidence type="ECO:0000256" key="12">
    <source>
        <dbReference type="ARBA" id="ARBA00054897"/>
    </source>
</evidence>
<feature type="domain" description="PHD-type" evidence="19">
    <location>
        <begin position="702"/>
        <end position="817"/>
    </location>
</feature>
<keyword evidence="3" id="KW-0808">Transferase</keyword>
<evidence type="ECO:0000256" key="9">
    <source>
        <dbReference type="ARBA" id="ARBA00022853"/>
    </source>
</evidence>
<dbReference type="GO" id="GO:0048188">
    <property type="term" value="C:Set1C/COMPASS complex"/>
    <property type="evidence" value="ECO:0007669"/>
    <property type="project" value="UniProtKB-ARBA"/>
</dbReference>
<dbReference type="AlphaFoldDB" id="A0ABD2ZQD6"/>
<evidence type="ECO:0000259" key="18">
    <source>
        <dbReference type="PROSITE" id="PS50868"/>
    </source>
</evidence>
<dbReference type="InterPro" id="IPR000313">
    <property type="entry name" value="PWWP_dom"/>
</dbReference>
<dbReference type="SMART" id="SM00508">
    <property type="entry name" value="PostSET"/>
    <property type="match status" value="1"/>
</dbReference>
<dbReference type="InterPro" id="IPR050701">
    <property type="entry name" value="Histone_Mod_Regulator"/>
</dbReference>
<dbReference type="InterPro" id="IPR042011">
    <property type="entry name" value="ATX3/4/5_PHD"/>
</dbReference>
<dbReference type="GO" id="GO:0006325">
    <property type="term" value="P:chromatin organization"/>
    <property type="evidence" value="ECO:0007669"/>
    <property type="project" value="UniProtKB-KW"/>
</dbReference>
<evidence type="ECO:0000259" key="17">
    <source>
        <dbReference type="PROSITE" id="PS50812"/>
    </source>
</evidence>
<evidence type="ECO:0000256" key="8">
    <source>
        <dbReference type="ARBA" id="ARBA00022833"/>
    </source>
</evidence>
<dbReference type="Gene3D" id="2.30.30.140">
    <property type="match status" value="1"/>
</dbReference>
<dbReference type="FunFam" id="3.30.40.10:FF:000464">
    <property type="entry name" value="Histone-lysine N-methyltransferase"/>
    <property type="match status" value="1"/>
</dbReference>
<dbReference type="GO" id="GO:0008270">
    <property type="term" value="F:zinc ion binding"/>
    <property type="evidence" value="ECO:0007669"/>
    <property type="project" value="UniProtKB-KW"/>
</dbReference>
<dbReference type="SUPFAM" id="SSF57903">
    <property type="entry name" value="FYVE/PHD zinc finger"/>
    <property type="match status" value="2"/>
</dbReference>
<evidence type="ECO:0000256" key="13">
    <source>
        <dbReference type="PROSITE-ProRule" id="PRU00146"/>
    </source>
</evidence>
<comment type="function">
    <text evidence="12">Histone methyltransferase.</text>
</comment>